<dbReference type="AlphaFoldDB" id="E8N510"/>
<evidence type="ECO:0000313" key="2">
    <source>
        <dbReference type="EMBL" id="BAJ63524.1"/>
    </source>
</evidence>
<dbReference type="InterPro" id="IPR017853">
    <property type="entry name" value="GH"/>
</dbReference>
<dbReference type="Gene3D" id="3.20.20.80">
    <property type="entry name" value="Glycosidases"/>
    <property type="match status" value="1"/>
</dbReference>
<accession>E8N510</accession>
<sequence>MGILVFTAPEDDSFWRVGFGVSESLSSKQWANNLGAGWYLDWRALPRHALRSPQYWMMIRTFPDRNIPDLNSAAEIARTHPGNVWIIGNEPDNPYQDSLSPEEYAWRYEQFYSALKQADPTCLVAIAGVTQPSELRMRYLERVLSAYQKRAGVPMPVDIWTVHGYVLREERGNWGAEIPPGMDEITQGLLIEPEKHGEIALFKSQILAFRTWMKLQGYQDTPLVITEMGILLPEEFGYTPDAVADYLSETFSWLNTAIDPEIGYRADEGRLVQRWAWFSLADRTFPVSNLLDPSSGELTPAGKAFQTFTRSHSR</sequence>
<dbReference type="eggNOG" id="COG3534">
    <property type="taxonomic scope" value="Bacteria"/>
</dbReference>
<dbReference type="KEGG" id="atm:ANT_14960"/>
<dbReference type="InParanoid" id="E8N510"/>
<dbReference type="RefSeq" id="WP_013559906.1">
    <property type="nucleotide sequence ID" value="NC_014960.1"/>
</dbReference>
<evidence type="ECO:0000313" key="3">
    <source>
        <dbReference type="Proteomes" id="UP000008922"/>
    </source>
</evidence>
<dbReference type="EMBL" id="AP012029">
    <property type="protein sequence ID" value="BAJ63524.1"/>
    <property type="molecule type" value="Genomic_DNA"/>
</dbReference>
<dbReference type="PANTHER" id="PTHR12631:SF10">
    <property type="entry name" value="BETA-XYLOSIDASE-LIKE PROTEIN-RELATED"/>
    <property type="match status" value="1"/>
</dbReference>
<dbReference type="STRING" id="926569.ANT_14960"/>
<dbReference type="Proteomes" id="UP000008922">
    <property type="component" value="Chromosome"/>
</dbReference>
<feature type="domain" description="Asl1-like glycosyl hydrolase catalytic" evidence="1">
    <location>
        <begin position="26"/>
        <end position="165"/>
    </location>
</feature>
<gene>
    <name evidence="2" type="ordered locus">ANT_14960</name>
</gene>
<dbReference type="SUPFAM" id="SSF51445">
    <property type="entry name" value="(Trans)glycosidases"/>
    <property type="match status" value="1"/>
</dbReference>
<evidence type="ECO:0000259" key="1">
    <source>
        <dbReference type="Pfam" id="PF11790"/>
    </source>
</evidence>
<name>E8N510_ANATU</name>
<organism evidence="2 3">
    <name type="scientific">Anaerolinea thermophila (strain DSM 14523 / JCM 11388 / NBRC 100420 / UNI-1)</name>
    <dbReference type="NCBI Taxonomy" id="926569"/>
    <lineage>
        <taxon>Bacteria</taxon>
        <taxon>Bacillati</taxon>
        <taxon>Chloroflexota</taxon>
        <taxon>Anaerolineae</taxon>
        <taxon>Anaerolineales</taxon>
        <taxon>Anaerolineaceae</taxon>
        <taxon>Anaerolinea</taxon>
    </lineage>
</organism>
<reference evidence="2 3" key="1">
    <citation type="submission" date="2010-12" db="EMBL/GenBank/DDBJ databases">
        <title>Whole genome sequence of Anaerolinea thermophila UNI-1.</title>
        <authorList>
            <person name="Narita-Yamada S."/>
            <person name="Kishi E."/>
            <person name="Watanabe Y."/>
            <person name="Takasaki K."/>
            <person name="Ankai A."/>
            <person name="Oguchi A."/>
            <person name="Fukui S."/>
            <person name="Takahashi M."/>
            <person name="Yashiro I."/>
            <person name="Hosoyama A."/>
            <person name="Sekiguchi Y."/>
            <person name="Hanada S."/>
            <person name="Fujita N."/>
        </authorList>
    </citation>
    <scope>NUCLEOTIDE SEQUENCE [LARGE SCALE GENOMIC DNA]</scope>
    <source>
        <strain evidence="3">DSM 14523 / JCM 11388 / NBRC 100420 / UNI-1</strain>
    </source>
</reference>
<protein>
    <recommendedName>
        <fullName evidence="1">Asl1-like glycosyl hydrolase catalytic domain-containing protein</fullName>
    </recommendedName>
</protein>
<dbReference type="PANTHER" id="PTHR12631">
    <property type="entry name" value="ALPHA-L-IDURONIDASE"/>
    <property type="match status" value="1"/>
</dbReference>
<keyword evidence="3" id="KW-1185">Reference proteome</keyword>
<proteinExistence type="predicted"/>
<dbReference type="InterPro" id="IPR051923">
    <property type="entry name" value="Glycosyl_Hydrolase_39"/>
</dbReference>
<dbReference type="GO" id="GO:0004553">
    <property type="term" value="F:hydrolase activity, hydrolyzing O-glycosyl compounds"/>
    <property type="evidence" value="ECO:0007669"/>
    <property type="project" value="TreeGrafter"/>
</dbReference>
<dbReference type="InterPro" id="IPR024655">
    <property type="entry name" value="Asl1_glyco_hydro_catalytic"/>
</dbReference>
<dbReference type="HOGENOM" id="CLU_884667_0_0_0"/>
<dbReference type="Pfam" id="PF11790">
    <property type="entry name" value="Glyco_hydro_cc"/>
    <property type="match status" value="1"/>
</dbReference>